<evidence type="ECO:0000256" key="1">
    <source>
        <dbReference type="SAM" id="MobiDB-lite"/>
    </source>
</evidence>
<feature type="domain" description="Cytoskeleton protein RodZ-like C-terminal" evidence="3">
    <location>
        <begin position="244"/>
        <end position="314"/>
    </location>
</feature>
<sequence>MIPDVNDHHVAIEKKPTLGERLSHARQAKNLTIAHVATELRLTKQTIELIENEQWADLHGRAYARGYFSNYVKFLGLPEDEFLAAFNTEYIVDEPSLMSRKHQVEITHKKIVWFPSFLIITIAVIGWFTYQQMQQNEQASEAAEVATIDEPSSLFPITEVSSNITDEPASLQNVTVMPETQQDINEVEQLVSTEPEALVDTEQAKQNTEGMTEQASDSVASQDTEQTMDDNVAASASGQASLDLRFTDDCWVQVKDADDKVLLKKLMTKNDSIVLTGTAPFNVMLGRASVSQVRFNDKLFDPSAFTQKDVARFTLGAES</sequence>
<dbReference type="AlphaFoldDB" id="A0A0F9RPX4"/>
<feature type="region of interest" description="Disordered" evidence="1">
    <location>
        <begin position="203"/>
        <end position="234"/>
    </location>
</feature>
<dbReference type="InterPro" id="IPR001387">
    <property type="entry name" value="Cro/C1-type_HTH"/>
</dbReference>
<feature type="compositionally biased region" description="Polar residues" evidence="1">
    <location>
        <begin position="204"/>
        <end position="225"/>
    </location>
</feature>
<gene>
    <name evidence="4" type="ORF">LCGC14_0618450</name>
</gene>
<name>A0A0F9RPX4_9ZZZZ</name>
<keyword evidence="2" id="KW-0812">Transmembrane</keyword>
<dbReference type="PANTHER" id="PTHR34475">
    <property type="match status" value="1"/>
</dbReference>
<dbReference type="GO" id="GO:0003677">
    <property type="term" value="F:DNA binding"/>
    <property type="evidence" value="ECO:0007669"/>
    <property type="project" value="InterPro"/>
</dbReference>
<dbReference type="Gene3D" id="1.10.260.40">
    <property type="entry name" value="lambda repressor-like DNA-binding domains"/>
    <property type="match status" value="1"/>
</dbReference>
<protein>
    <recommendedName>
        <fullName evidence="3">Cytoskeleton protein RodZ-like C-terminal domain-containing protein</fullName>
    </recommendedName>
</protein>
<dbReference type="SUPFAM" id="SSF47413">
    <property type="entry name" value="lambda repressor-like DNA-binding domains"/>
    <property type="match status" value="1"/>
</dbReference>
<evidence type="ECO:0000256" key="2">
    <source>
        <dbReference type="SAM" id="Phobius"/>
    </source>
</evidence>
<dbReference type="InterPro" id="IPR050400">
    <property type="entry name" value="Bact_Cytoskel_RodZ"/>
</dbReference>
<accession>A0A0F9RPX4</accession>
<dbReference type="CDD" id="cd00093">
    <property type="entry name" value="HTH_XRE"/>
    <property type="match status" value="1"/>
</dbReference>
<dbReference type="EMBL" id="LAZR01001045">
    <property type="protein sequence ID" value="KKN51867.1"/>
    <property type="molecule type" value="Genomic_DNA"/>
</dbReference>
<keyword evidence="2" id="KW-0472">Membrane</keyword>
<dbReference type="Pfam" id="PF13413">
    <property type="entry name" value="HTH_25"/>
    <property type="match status" value="1"/>
</dbReference>
<evidence type="ECO:0000259" key="3">
    <source>
        <dbReference type="Pfam" id="PF13464"/>
    </source>
</evidence>
<evidence type="ECO:0000313" key="4">
    <source>
        <dbReference type="EMBL" id="KKN51867.1"/>
    </source>
</evidence>
<comment type="caution">
    <text evidence="4">The sequence shown here is derived from an EMBL/GenBank/DDBJ whole genome shotgun (WGS) entry which is preliminary data.</text>
</comment>
<keyword evidence="2" id="KW-1133">Transmembrane helix</keyword>
<feature type="transmembrane region" description="Helical" evidence="2">
    <location>
        <begin position="111"/>
        <end position="130"/>
    </location>
</feature>
<dbReference type="InterPro" id="IPR010982">
    <property type="entry name" value="Lambda_DNA-bd_dom_sf"/>
</dbReference>
<dbReference type="InterPro" id="IPR025194">
    <property type="entry name" value="RodZ-like_C"/>
</dbReference>
<dbReference type="PANTHER" id="PTHR34475:SF1">
    <property type="entry name" value="CYTOSKELETON PROTEIN RODZ"/>
    <property type="match status" value="1"/>
</dbReference>
<reference evidence="4" key="1">
    <citation type="journal article" date="2015" name="Nature">
        <title>Complex archaea that bridge the gap between prokaryotes and eukaryotes.</title>
        <authorList>
            <person name="Spang A."/>
            <person name="Saw J.H."/>
            <person name="Jorgensen S.L."/>
            <person name="Zaremba-Niedzwiedzka K."/>
            <person name="Martijn J."/>
            <person name="Lind A.E."/>
            <person name="van Eijk R."/>
            <person name="Schleper C."/>
            <person name="Guy L."/>
            <person name="Ettema T.J."/>
        </authorList>
    </citation>
    <scope>NUCLEOTIDE SEQUENCE</scope>
</reference>
<dbReference type="Pfam" id="PF13464">
    <property type="entry name" value="RodZ_C"/>
    <property type="match status" value="1"/>
</dbReference>
<proteinExistence type="predicted"/>
<organism evidence="4">
    <name type="scientific">marine sediment metagenome</name>
    <dbReference type="NCBI Taxonomy" id="412755"/>
    <lineage>
        <taxon>unclassified sequences</taxon>
        <taxon>metagenomes</taxon>
        <taxon>ecological metagenomes</taxon>
    </lineage>
</organism>